<evidence type="ECO:0000313" key="4">
    <source>
        <dbReference type="Proteomes" id="UP000214646"/>
    </source>
</evidence>
<dbReference type="Gene3D" id="1.25.40.10">
    <property type="entry name" value="Tetratricopeptide repeat domain"/>
    <property type="match status" value="1"/>
</dbReference>
<organism evidence="3 4">
    <name type="scientific">Fimbriiglobus ruber</name>
    <dbReference type="NCBI Taxonomy" id="1908690"/>
    <lineage>
        <taxon>Bacteria</taxon>
        <taxon>Pseudomonadati</taxon>
        <taxon>Planctomycetota</taxon>
        <taxon>Planctomycetia</taxon>
        <taxon>Gemmatales</taxon>
        <taxon>Gemmataceae</taxon>
        <taxon>Fimbriiglobus</taxon>
    </lineage>
</organism>
<comment type="caution">
    <text evidence="3">The sequence shown here is derived from an EMBL/GenBank/DDBJ whole genome shotgun (WGS) entry which is preliminary data.</text>
</comment>
<dbReference type="Pfam" id="PF13371">
    <property type="entry name" value="TPR_9"/>
    <property type="match status" value="1"/>
</dbReference>
<name>A0A225DI03_9BACT</name>
<protein>
    <recommendedName>
        <fullName evidence="2">Protein SirB1 N-terminal domain-containing protein</fullName>
    </recommendedName>
</protein>
<comment type="similarity">
    <text evidence="1">Belongs to the UPF0162 family.</text>
</comment>
<proteinExistence type="inferred from homology"/>
<sequence>MDLDATLARLAADPDAPVDLAEVALHLAQDEYPDLDIPTYLARLDAFADAIPIPTAGPLAVRVTELCHYLFEEEGFVGNAEDYYDARNSYLNDVLDRKLGIPITLSLLAMTVGERCGLTIVGVGLPGHFVAKAVDGGDEVLFDPFNGGQLLDREACSALVEAVTGRPFSATDAALAATPPGAVVHRMLNNLKGTYLRAPDYARAARVTARLVQLAPGDPTQRRDLGVTLVHAGQHGRAIDHLRAYLDAVPAADDTQVVEEFLKEASHQVARWN</sequence>
<accession>A0A225DI03</accession>
<reference evidence="4" key="1">
    <citation type="submission" date="2017-06" db="EMBL/GenBank/DDBJ databases">
        <title>Genome analysis of Fimbriiglobus ruber SP5, the first member of the order Planctomycetales with confirmed chitinolytic capability.</title>
        <authorList>
            <person name="Ravin N.V."/>
            <person name="Rakitin A.L."/>
            <person name="Ivanova A.A."/>
            <person name="Beletsky A.V."/>
            <person name="Kulichevskaya I.S."/>
            <person name="Mardanov A.V."/>
            <person name="Dedysh S.N."/>
        </authorList>
    </citation>
    <scope>NUCLEOTIDE SEQUENCE [LARGE SCALE GENOMIC DNA]</scope>
    <source>
        <strain evidence="4">SP5</strain>
    </source>
</reference>
<evidence type="ECO:0000256" key="1">
    <source>
        <dbReference type="ARBA" id="ARBA00007100"/>
    </source>
</evidence>
<dbReference type="InterPro" id="IPR032698">
    <property type="entry name" value="SirB1_N"/>
</dbReference>
<evidence type="ECO:0000313" key="3">
    <source>
        <dbReference type="EMBL" id="OWK35995.1"/>
    </source>
</evidence>
<dbReference type="AlphaFoldDB" id="A0A225DI03"/>
<gene>
    <name evidence="3" type="ORF">FRUB_08558</name>
</gene>
<feature type="domain" description="Protein SirB1 N-terminal" evidence="2">
    <location>
        <begin position="40"/>
        <end position="189"/>
    </location>
</feature>
<dbReference type="Pfam" id="PF13369">
    <property type="entry name" value="Transglut_core2"/>
    <property type="match status" value="1"/>
</dbReference>
<dbReference type="SUPFAM" id="SSF48452">
    <property type="entry name" value="TPR-like"/>
    <property type="match status" value="1"/>
</dbReference>
<dbReference type="PANTHER" id="PTHR31350:SF21">
    <property type="entry name" value="F-BOX ONLY PROTEIN 21"/>
    <property type="match status" value="1"/>
</dbReference>
<dbReference type="RefSeq" id="WP_088259070.1">
    <property type="nucleotide sequence ID" value="NZ_NIDE01000017.1"/>
</dbReference>
<evidence type="ECO:0000259" key="2">
    <source>
        <dbReference type="Pfam" id="PF13369"/>
    </source>
</evidence>
<dbReference type="EMBL" id="NIDE01000017">
    <property type="protein sequence ID" value="OWK35995.1"/>
    <property type="molecule type" value="Genomic_DNA"/>
</dbReference>
<dbReference type="OrthoDB" id="232498at2"/>
<dbReference type="InterPro" id="IPR011990">
    <property type="entry name" value="TPR-like_helical_dom_sf"/>
</dbReference>
<dbReference type="Proteomes" id="UP000214646">
    <property type="component" value="Unassembled WGS sequence"/>
</dbReference>
<dbReference type="PANTHER" id="PTHR31350">
    <property type="entry name" value="SI:DKEY-261L7.2"/>
    <property type="match status" value="1"/>
</dbReference>
<keyword evidence="4" id="KW-1185">Reference proteome</keyword>